<dbReference type="Pfam" id="PF02275">
    <property type="entry name" value="CBAH"/>
    <property type="match status" value="1"/>
</dbReference>
<evidence type="ECO:0000256" key="2">
    <source>
        <dbReference type="ARBA" id="ARBA00022801"/>
    </source>
</evidence>
<dbReference type="EMBL" id="JAPDHV010000010">
    <property type="protein sequence ID" value="MCW3162747.1"/>
    <property type="molecule type" value="Genomic_DNA"/>
</dbReference>
<dbReference type="Gene3D" id="3.60.60.10">
    <property type="entry name" value="Penicillin V Acylase, Chain A"/>
    <property type="match status" value="1"/>
</dbReference>
<comment type="similarity">
    <text evidence="1">Belongs to the peptidase C59 family.</text>
</comment>
<protein>
    <submittedName>
        <fullName evidence="4">Linear amide C-N hydrolase</fullName>
    </submittedName>
</protein>
<dbReference type="GO" id="GO:0016787">
    <property type="term" value="F:hydrolase activity"/>
    <property type="evidence" value="ECO:0007669"/>
    <property type="project" value="UniProtKB-KW"/>
</dbReference>
<dbReference type="SUPFAM" id="SSF56235">
    <property type="entry name" value="N-terminal nucleophile aminohydrolases (Ntn hydrolases)"/>
    <property type="match status" value="1"/>
</dbReference>
<gene>
    <name evidence="4" type="ORF">OH806_15850</name>
</gene>
<dbReference type="InterPro" id="IPR029132">
    <property type="entry name" value="CBAH/NAAA_C"/>
</dbReference>
<evidence type="ECO:0000256" key="1">
    <source>
        <dbReference type="ARBA" id="ARBA00006625"/>
    </source>
</evidence>
<keyword evidence="2 4" id="KW-0378">Hydrolase</keyword>
<dbReference type="RefSeq" id="WP_264744662.1">
    <property type="nucleotide sequence ID" value="NZ_JAPDHV010000010.1"/>
</dbReference>
<sequence>MKKIALLAVVAFAVLVQYVYACTRIVYHGLNGTVVTARSMDWDGEIPANLWVLPRGMERTGMVANNSVKWKAKYGSLVTTSWDACSVDGMNEKGLVANLLWLAESKYPTSQFTPGKKNLEICSWAQYVLDNFATVSEAVNEFKKDEIQILSGNLLGTDAVSTLHLSISDASGDNAIFEYIDGKLKIYHDKSYIAMTNSPSYDQQLALYKYWNAIPGDAFIPGSYKGSDRFTRASYYAKSIPKVDDPRIAIPSVLSVLRTTSVPFGINSEIEPDMSSTRWRTVADHKNLVYYFDNVLTPNLISVDLKKLDFSEKASVKKLSLENDESYVGETSALFKKATPFTFMSIKYAL</sequence>
<dbReference type="InterPro" id="IPR052193">
    <property type="entry name" value="Peptidase_C59"/>
</dbReference>
<name>A0ABT3HSJ9_9FLAO</name>
<evidence type="ECO:0000259" key="3">
    <source>
        <dbReference type="Pfam" id="PF02275"/>
    </source>
</evidence>
<dbReference type="InterPro" id="IPR029055">
    <property type="entry name" value="Ntn_hydrolases_N"/>
</dbReference>
<reference evidence="4" key="1">
    <citation type="submission" date="2022-10" db="EMBL/GenBank/DDBJ databases">
        <title>Chryseobacterium babae sp. nov. isolated from the gut of the beetle Oryctes rhinoceros, and Chryseobacterium kimseyorum sp. nov., isolated from a stick insect rearing cage.</title>
        <authorList>
            <person name="Shelomi M."/>
            <person name="Han C.-J."/>
            <person name="Chen W.-M."/>
            <person name="Chen H.-K."/>
            <person name="Liaw S.-J."/>
            <person name="Muhle E."/>
            <person name="Clermont D."/>
        </authorList>
    </citation>
    <scope>NUCLEOTIDE SEQUENCE</scope>
    <source>
        <strain evidence="4">WLa1L2M3</strain>
    </source>
</reference>
<dbReference type="CDD" id="cd01902">
    <property type="entry name" value="Ntn_CGH"/>
    <property type="match status" value="1"/>
</dbReference>
<dbReference type="PANTHER" id="PTHR35527">
    <property type="entry name" value="CHOLOYLGLYCINE HYDROLASE"/>
    <property type="match status" value="1"/>
</dbReference>
<proteinExistence type="inferred from homology"/>
<dbReference type="PANTHER" id="PTHR35527:SF2">
    <property type="entry name" value="HYDROLASE"/>
    <property type="match status" value="1"/>
</dbReference>
<keyword evidence="5" id="KW-1185">Reference proteome</keyword>
<evidence type="ECO:0000313" key="5">
    <source>
        <dbReference type="Proteomes" id="UP001163719"/>
    </source>
</evidence>
<organism evidence="4 5">
    <name type="scientific">Chryseobacterium oryctis</name>
    <dbReference type="NCBI Taxonomy" id="2952618"/>
    <lineage>
        <taxon>Bacteria</taxon>
        <taxon>Pseudomonadati</taxon>
        <taxon>Bacteroidota</taxon>
        <taxon>Flavobacteriia</taxon>
        <taxon>Flavobacteriales</taxon>
        <taxon>Weeksellaceae</taxon>
        <taxon>Chryseobacterium group</taxon>
        <taxon>Chryseobacterium</taxon>
    </lineage>
</organism>
<evidence type="ECO:0000313" key="4">
    <source>
        <dbReference type="EMBL" id="MCW3162747.1"/>
    </source>
</evidence>
<accession>A0ABT3HSJ9</accession>
<feature type="domain" description="Choloylglycine hydrolase/NAAA C-terminal" evidence="3">
    <location>
        <begin position="22"/>
        <end position="310"/>
    </location>
</feature>
<comment type="caution">
    <text evidence="4">The sequence shown here is derived from an EMBL/GenBank/DDBJ whole genome shotgun (WGS) entry which is preliminary data.</text>
</comment>
<dbReference type="Proteomes" id="UP001163719">
    <property type="component" value="Unassembled WGS sequence"/>
</dbReference>